<comment type="caution">
    <text evidence="1">The sequence shown here is derived from an EMBL/GenBank/DDBJ whole genome shotgun (WGS) entry which is preliminary data.</text>
</comment>
<dbReference type="AlphaFoldDB" id="A0A5N5CUD0"/>
<accession>A0A5N5CUD0</accession>
<dbReference type="Pfam" id="PF06314">
    <property type="entry name" value="ADC"/>
    <property type="match status" value="1"/>
</dbReference>
<protein>
    <recommendedName>
        <fullName evidence="3">Acetoacetate decarboxylase</fullName>
    </recommendedName>
</protein>
<dbReference type="Gene3D" id="2.40.400.10">
    <property type="entry name" value="Acetoacetate decarboxylase-like"/>
    <property type="match status" value="1"/>
</dbReference>
<dbReference type="SUPFAM" id="SSF160104">
    <property type="entry name" value="Acetoacetate decarboxylase-like"/>
    <property type="match status" value="1"/>
</dbReference>
<dbReference type="GO" id="GO:0016829">
    <property type="term" value="F:lyase activity"/>
    <property type="evidence" value="ECO:0007669"/>
    <property type="project" value="InterPro"/>
</dbReference>
<name>A0A5N5CUD0_9PEZI</name>
<evidence type="ECO:0000313" key="2">
    <source>
        <dbReference type="Proteomes" id="UP000325902"/>
    </source>
</evidence>
<organism evidence="1 2">
    <name type="scientific">Lasiodiplodia theobromae</name>
    <dbReference type="NCBI Taxonomy" id="45133"/>
    <lineage>
        <taxon>Eukaryota</taxon>
        <taxon>Fungi</taxon>
        <taxon>Dikarya</taxon>
        <taxon>Ascomycota</taxon>
        <taxon>Pezizomycotina</taxon>
        <taxon>Dothideomycetes</taxon>
        <taxon>Dothideomycetes incertae sedis</taxon>
        <taxon>Botryosphaeriales</taxon>
        <taxon>Botryosphaeriaceae</taxon>
        <taxon>Lasiodiplodia</taxon>
    </lineage>
</organism>
<dbReference type="OrthoDB" id="5352409at2759"/>
<gene>
    <name evidence="1" type="ORF">DBV05_g12369</name>
</gene>
<evidence type="ECO:0008006" key="3">
    <source>
        <dbReference type="Google" id="ProtNLM"/>
    </source>
</evidence>
<evidence type="ECO:0000313" key="1">
    <source>
        <dbReference type="EMBL" id="KAB2568957.1"/>
    </source>
</evidence>
<proteinExistence type="predicted"/>
<dbReference type="Proteomes" id="UP000325902">
    <property type="component" value="Unassembled WGS sequence"/>
</dbReference>
<reference evidence="1 2" key="1">
    <citation type="journal article" date="2019" name="Sci. Rep.">
        <title>A multi-omics analysis of the grapevine pathogen Lasiodiplodia theobromae reveals that temperature affects the expression of virulence- and pathogenicity-related genes.</title>
        <authorList>
            <person name="Felix C."/>
            <person name="Meneses R."/>
            <person name="Goncalves M.F.M."/>
            <person name="Tilleman L."/>
            <person name="Duarte A.S."/>
            <person name="Jorrin-Novo J.V."/>
            <person name="Van de Peer Y."/>
            <person name="Deforce D."/>
            <person name="Van Nieuwerburgh F."/>
            <person name="Esteves A.C."/>
            <person name="Alves A."/>
        </authorList>
    </citation>
    <scope>NUCLEOTIDE SEQUENCE [LARGE SCALE GENOMIC DNA]</scope>
    <source>
        <strain evidence="1 2">LA-SOL3</strain>
    </source>
</reference>
<sequence length="282" mass="31749">MSFVATAEEIRVFEEFSSKSSFSQEGITVDFTTTPEFIKSVLPPNFEPGDQPTGHILLATMESKLCGEFDCALVTIDVKFKGISGTYMLEIIVSGDTPVTWGREVWGETKKTGTCRLWRSGNYRYAYAERNGVRLIELQGEFGDDLPARKRQAYSFEIKAYPHSKGKGLQWEPMVNVLNVEEEDVRRSVGKGRLVVRGTASDPLHSIPILSIGDFQYVSGRADYTVVEDHELGCGNAYMPYLLGRHYDDLRIFKVGGEWTKLQDDEKEAETFPVQRLYTPSG</sequence>
<dbReference type="InterPro" id="IPR010451">
    <property type="entry name" value="Acetoacetate_decarboxylase"/>
</dbReference>
<keyword evidence="2" id="KW-1185">Reference proteome</keyword>
<dbReference type="EMBL" id="VCHE01000246">
    <property type="protein sequence ID" value="KAB2568957.1"/>
    <property type="molecule type" value="Genomic_DNA"/>
</dbReference>
<dbReference type="InterPro" id="IPR023375">
    <property type="entry name" value="ADC_dom_sf"/>
</dbReference>